<proteinExistence type="inferred from homology"/>
<reference evidence="6" key="1">
    <citation type="submission" date="2020-02" db="EMBL/GenBank/DDBJ databases">
        <authorList>
            <person name="Meier V. D."/>
        </authorList>
    </citation>
    <scope>NUCLEOTIDE SEQUENCE</scope>
    <source>
        <strain evidence="6">AVDCRST_MAG46</strain>
    </source>
</reference>
<dbReference type="InterPro" id="IPR028082">
    <property type="entry name" value="Peripla_BP_I"/>
</dbReference>
<evidence type="ECO:0000256" key="1">
    <source>
        <dbReference type="ARBA" id="ARBA00010062"/>
    </source>
</evidence>
<accession>A0A6J4M9R5</accession>
<evidence type="ECO:0000256" key="4">
    <source>
        <dbReference type="SAM" id="SignalP"/>
    </source>
</evidence>
<feature type="compositionally biased region" description="Polar residues" evidence="3">
    <location>
        <begin position="35"/>
        <end position="47"/>
    </location>
</feature>
<dbReference type="PROSITE" id="PS51257">
    <property type="entry name" value="PROKAR_LIPOPROTEIN"/>
    <property type="match status" value="1"/>
</dbReference>
<organism evidence="6">
    <name type="scientific">uncultured Nocardioidaceae bacterium</name>
    <dbReference type="NCBI Taxonomy" id="253824"/>
    <lineage>
        <taxon>Bacteria</taxon>
        <taxon>Bacillati</taxon>
        <taxon>Actinomycetota</taxon>
        <taxon>Actinomycetes</taxon>
        <taxon>Propionibacteriales</taxon>
        <taxon>Nocardioidaceae</taxon>
        <taxon>environmental samples</taxon>
    </lineage>
</organism>
<dbReference type="InterPro" id="IPR051010">
    <property type="entry name" value="BCAA_transport"/>
</dbReference>
<gene>
    <name evidence="6" type="ORF">AVDCRST_MAG46-2711</name>
</gene>
<feature type="chain" id="PRO_5038340880" evidence="4">
    <location>
        <begin position="30"/>
        <end position="492"/>
    </location>
</feature>
<dbReference type="PANTHER" id="PTHR30483:SF6">
    <property type="entry name" value="PERIPLASMIC BINDING PROTEIN OF ABC TRANSPORTER FOR NATURAL AMINO ACIDS"/>
    <property type="match status" value="1"/>
</dbReference>
<keyword evidence="2 4" id="KW-0732">Signal</keyword>
<dbReference type="AlphaFoldDB" id="A0A6J4M9R5"/>
<evidence type="ECO:0000313" key="6">
    <source>
        <dbReference type="EMBL" id="CAA9352996.1"/>
    </source>
</evidence>
<name>A0A6J4M9R5_9ACTN</name>
<feature type="region of interest" description="Disordered" evidence="3">
    <location>
        <begin position="29"/>
        <end position="54"/>
    </location>
</feature>
<feature type="domain" description="Leucine-binding protein" evidence="5">
    <location>
        <begin position="58"/>
        <end position="425"/>
    </location>
</feature>
<evidence type="ECO:0000256" key="2">
    <source>
        <dbReference type="ARBA" id="ARBA00022729"/>
    </source>
</evidence>
<evidence type="ECO:0000259" key="5">
    <source>
        <dbReference type="Pfam" id="PF13458"/>
    </source>
</evidence>
<protein>
    <submittedName>
        <fullName evidence="6">ABC transporter, substrate-binding protein (Cluster 4, leucine/isoleucine/valine/benzoate)</fullName>
    </submittedName>
</protein>
<dbReference type="Pfam" id="PF13458">
    <property type="entry name" value="Peripla_BP_6"/>
    <property type="match status" value="1"/>
</dbReference>
<comment type="similarity">
    <text evidence="1">Belongs to the leucine-binding protein family.</text>
</comment>
<dbReference type="SUPFAM" id="SSF53822">
    <property type="entry name" value="Periplasmic binding protein-like I"/>
    <property type="match status" value="1"/>
</dbReference>
<evidence type="ECO:0000256" key="3">
    <source>
        <dbReference type="SAM" id="MobiDB-lite"/>
    </source>
</evidence>
<dbReference type="PANTHER" id="PTHR30483">
    <property type="entry name" value="LEUCINE-SPECIFIC-BINDING PROTEIN"/>
    <property type="match status" value="1"/>
</dbReference>
<sequence length="492" mass="50880">MISRSRNPRWLLPAALMSASALLATSCSSGDTTDEAASTPTQGSNEGTSGGASKEEGIKLGVLGECKGPFGGFHEDTVSGVALALKEYAGATINSKTTSLKGWEGAEVNGTPIELVGIGCGDDTADTISDEIRQLVEQEGANVVIGPLSGDEGIAVAEYAKSHPELTVLSGIAGSQEPTLQVQAPNFFRFHGDGAIWNAGMGDILHNQEGWDTVAVIADDYSFGHTSAAGFIADFCGVGGEVTSRVFPPLGTTDYSSFVQQLPDPDEVDGYFWVVGGTGTQAALEAFVNAKGELTGDQHAGNLFFNPSLAQALGTDIAGAYVGGFAVLPGDIQTPEVKEYLASADDTWTTLASGITGGEPGEPSAAASFGFMYGYYSAGVALAQALEETGGDPAPDVLQPTLAELTLELPYGDISLDENRSGIVDVGLSQLVEENGEIVQKAVAIIPDVDQTFGGTFSTDTPAPGRDFPPCEERDLPWVGNAIPVENGVPQE</sequence>
<dbReference type="EMBL" id="CADCUD010000186">
    <property type="protein sequence ID" value="CAA9352996.1"/>
    <property type="molecule type" value="Genomic_DNA"/>
</dbReference>
<dbReference type="Gene3D" id="3.40.50.2300">
    <property type="match status" value="2"/>
</dbReference>
<feature type="signal peptide" evidence="4">
    <location>
        <begin position="1"/>
        <end position="29"/>
    </location>
</feature>
<dbReference type="InterPro" id="IPR028081">
    <property type="entry name" value="Leu-bd"/>
</dbReference>